<dbReference type="InterPro" id="IPR052493">
    <property type="entry name" value="TNFRSF1A"/>
</dbReference>
<dbReference type="GO" id="GO:0006915">
    <property type="term" value="P:apoptotic process"/>
    <property type="evidence" value="ECO:0007669"/>
    <property type="project" value="UniProtKB-KW"/>
</dbReference>
<name>A0A9D2YVQ7_NOTFU</name>
<evidence type="ECO:0000256" key="3">
    <source>
        <dbReference type="ARBA" id="ARBA00022737"/>
    </source>
</evidence>
<dbReference type="CTD" id="7132"/>
<feature type="disulfide bond" evidence="6">
    <location>
        <begin position="68"/>
        <end position="83"/>
    </location>
</feature>
<evidence type="ECO:0000256" key="8">
    <source>
        <dbReference type="SAM" id="SignalP"/>
    </source>
</evidence>
<dbReference type="RefSeq" id="XP_015805691.3">
    <property type="nucleotide sequence ID" value="XM_015950205.3"/>
</dbReference>
<dbReference type="Gene3D" id="2.10.50.10">
    <property type="entry name" value="Tumor Necrosis Factor Receptor, subunit A, domain 2"/>
    <property type="match status" value="3"/>
</dbReference>
<keyword evidence="7" id="KW-0812">Transmembrane</keyword>
<gene>
    <name evidence="11" type="primary">tnfrsf1a</name>
    <name evidence="11" type="ORF">G4P62_005677</name>
</gene>
<dbReference type="OrthoDB" id="9408020at2759"/>
<dbReference type="Gene3D" id="1.10.533.10">
    <property type="entry name" value="Death Domain, Fas"/>
    <property type="match status" value="1"/>
</dbReference>
<dbReference type="InterPro" id="IPR000488">
    <property type="entry name" value="Death_dom"/>
</dbReference>
<evidence type="ECO:0000256" key="2">
    <source>
        <dbReference type="ARBA" id="ARBA00022729"/>
    </source>
</evidence>
<dbReference type="EMBL" id="JAAVVJ010000003">
    <property type="protein sequence ID" value="KAF7226952.1"/>
    <property type="molecule type" value="Genomic_DNA"/>
</dbReference>
<comment type="caution">
    <text evidence="6">Lacks conserved residue(s) required for the propagation of feature annotation.</text>
</comment>
<dbReference type="InterPro" id="IPR033994">
    <property type="entry name" value="TNFRSF1A_death"/>
</dbReference>
<feature type="repeat" description="TNFR-Cys" evidence="6">
    <location>
        <begin position="67"/>
        <end position="109"/>
    </location>
</feature>
<comment type="caution">
    <text evidence="11">The sequence shown here is derived from an EMBL/GenBank/DDBJ whole genome shotgun (WGS) entry which is preliminary data.</text>
</comment>
<evidence type="ECO:0000313" key="12">
    <source>
        <dbReference type="Proteomes" id="UP000822369"/>
    </source>
</evidence>
<dbReference type="GO" id="GO:0043235">
    <property type="term" value="C:receptor complex"/>
    <property type="evidence" value="ECO:0007669"/>
    <property type="project" value="TreeGrafter"/>
</dbReference>
<dbReference type="PANTHER" id="PTHR46861:SF1">
    <property type="entry name" value="TUMOR NECROSIS FACTOR RECEPTOR SUPERFAMILY MEMBER 1A"/>
    <property type="match status" value="1"/>
</dbReference>
<sequence length="388" mass="43399">MMAGRLRILLLLFEFTFIFAATLNLVTPKCPVGDYENKDGICCNKCPAGFKLVAECHSEGHRSNCTPCPARQFSDQINNAFQCRKCKTCRAARNEVEVSPCRAAQNTICGCKVGYYKNHIDSETVECLKCSRCKPDETEEHACTRERDTVCGCKENFYRVRNKCEPCRNCTTGCSQHCMLEVATEGERQPGPEPKNHLLINLVAGSVVVVLVLLALVVLVTFLATKRFTKKKMPTLSSQTSEVSVESGKHLLIYAEGPPQSICLKAAAQNPVGELELSKLPDCVPLEIKIPELIYAVLDLVPVLQVKQLVRCLGVKDTEIERAEMDHRSCREAHYQMLRVWAQKGSQELGGGRGEMLHRPLLEELLDKLRQMHLGRAAEELETKYSIQ</sequence>
<keyword evidence="7" id="KW-1133">Transmembrane helix</keyword>
<evidence type="ECO:0000256" key="5">
    <source>
        <dbReference type="ARBA" id="ARBA00023180"/>
    </source>
</evidence>
<accession>A0A9D2YVQ7</accession>
<dbReference type="GO" id="GO:0045121">
    <property type="term" value="C:membrane raft"/>
    <property type="evidence" value="ECO:0007669"/>
    <property type="project" value="TreeGrafter"/>
</dbReference>
<reference evidence="11" key="1">
    <citation type="submission" date="2020-03" db="EMBL/GenBank/DDBJ databases">
        <title>Intra-Species Differences in Population Size shape Life History and Genome Evolution.</title>
        <authorList>
            <person name="Willemsen D."/>
            <person name="Cui R."/>
            <person name="Valenzano D.R."/>
        </authorList>
    </citation>
    <scope>NUCLEOTIDE SEQUENCE</scope>
    <source>
        <strain evidence="11">GRZ</strain>
        <tissue evidence="11">Whole</tissue>
    </source>
</reference>
<keyword evidence="7" id="KW-0472">Membrane</keyword>
<dbReference type="PANTHER" id="PTHR46861">
    <property type="entry name" value="TUMOR NECROSIS FACTOR RECEPTOR SUPERFAMILY MEMBER 1A"/>
    <property type="match status" value="1"/>
</dbReference>
<feature type="disulfide bond" evidence="6">
    <location>
        <begin position="133"/>
        <end position="151"/>
    </location>
</feature>
<evidence type="ECO:0000256" key="7">
    <source>
        <dbReference type="SAM" id="Phobius"/>
    </source>
</evidence>
<feature type="domain" description="TNFR-Cys" evidence="10">
    <location>
        <begin position="67"/>
        <end position="109"/>
    </location>
</feature>
<protein>
    <submittedName>
        <fullName evidence="11">Transcript variant X1</fullName>
    </submittedName>
</protein>
<evidence type="ECO:0000259" key="10">
    <source>
        <dbReference type="PROSITE" id="PS50050"/>
    </source>
</evidence>
<feature type="signal peptide" evidence="8">
    <location>
        <begin position="1"/>
        <end position="20"/>
    </location>
</feature>
<keyword evidence="4 6" id="KW-1015">Disulfide bond</keyword>
<dbReference type="Pfam" id="PF00531">
    <property type="entry name" value="Death"/>
    <property type="match status" value="1"/>
</dbReference>
<dbReference type="PROSITE" id="PS50050">
    <property type="entry name" value="TNFR_NGFR_2"/>
    <property type="match status" value="2"/>
</dbReference>
<proteinExistence type="predicted"/>
<dbReference type="Proteomes" id="UP000822369">
    <property type="component" value="Chromosome 3"/>
</dbReference>
<dbReference type="SUPFAM" id="SSF47986">
    <property type="entry name" value="DEATH domain"/>
    <property type="match status" value="1"/>
</dbReference>
<evidence type="ECO:0000256" key="6">
    <source>
        <dbReference type="PROSITE-ProRule" id="PRU00206"/>
    </source>
</evidence>
<keyword evidence="5" id="KW-0325">Glycoprotein</keyword>
<dbReference type="SUPFAM" id="SSF57586">
    <property type="entry name" value="TNF receptor-like"/>
    <property type="match status" value="3"/>
</dbReference>
<dbReference type="PROSITE" id="PS00652">
    <property type="entry name" value="TNFR_NGFR_1"/>
    <property type="match status" value="1"/>
</dbReference>
<dbReference type="InterPro" id="IPR001368">
    <property type="entry name" value="TNFR/NGFR_Cys_rich_reg"/>
</dbReference>
<feature type="domain" description="Death" evidence="9">
    <location>
        <begin position="291"/>
        <end position="385"/>
    </location>
</feature>
<evidence type="ECO:0000256" key="4">
    <source>
        <dbReference type="ARBA" id="ARBA00023157"/>
    </source>
</evidence>
<dbReference type="GO" id="GO:0005031">
    <property type="term" value="F:tumor necrosis factor receptor activity"/>
    <property type="evidence" value="ECO:0007669"/>
    <property type="project" value="TreeGrafter"/>
</dbReference>
<feature type="repeat" description="TNFR-Cys" evidence="6">
    <location>
        <begin position="110"/>
        <end position="151"/>
    </location>
</feature>
<keyword evidence="1" id="KW-0053">Apoptosis</keyword>
<dbReference type="GO" id="GO:0043120">
    <property type="term" value="F:tumor necrosis factor binding"/>
    <property type="evidence" value="ECO:0007669"/>
    <property type="project" value="TreeGrafter"/>
</dbReference>
<dbReference type="GeneID" id="107379450"/>
<evidence type="ECO:0000259" key="9">
    <source>
        <dbReference type="PROSITE" id="PS50017"/>
    </source>
</evidence>
<dbReference type="AlphaFoldDB" id="A0A9D2YVQ7"/>
<evidence type="ECO:0000256" key="1">
    <source>
        <dbReference type="ARBA" id="ARBA00022703"/>
    </source>
</evidence>
<dbReference type="SMART" id="SM00005">
    <property type="entry name" value="DEATH"/>
    <property type="match status" value="1"/>
</dbReference>
<organism evidence="11 12">
    <name type="scientific">Nothobranchius furzeri</name>
    <name type="common">Turquoise killifish</name>
    <dbReference type="NCBI Taxonomy" id="105023"/>
    <lineage>
        <taxon>Eukaryota</taxon>
        <taxon>Metazoa</taxon>
        <taxon>Chordata</taxon>
        <taxon>Craniata</taxon>
        <taxon>Vertebrata</taxon>
        <taxon>Euteleostomi</taxon>
        <taxon>Actinopterygii</taxon>
        <taxon>Neopterygii</taxon>
        <taxon>Teleostei</taxon>
        <taxon>Neoteleostei</taxon>
        <taxon>Acanthomorphata</taxon>
        <taxon>Ovalentaria</taxon>
        <taxon>Atherinomorphae</taxon>
        <taxon>Cyprinodontiformes</taxon>
        <taxon>Nothobranchiidae</taxon>
        <taxon>Nothobranchius</taxon>
    </lineage>
</organism>
<dbReference type="KEGG" id="nfu:107379450"/>
<feature type="domain" description="TNFR-Cys" evidence="10">
    <location>
        <begin position="110"/>
        <end position="151"/>
    </location>
</feature>
<keyword evidence="2 8" id="KW-0732">Signal</keyword>
<feature type="disulfide bond" evidence="6">
    <location>
        <begin position="130"/>
        <end position="143"/>
    </location>
</feature>
<dbReference type="Pfam" id="PF00020">
    <property type="entry name" value="TNFR_c6"/>
    <property type="match status" value="2"/>
</dbReference>
<dbReference type="SMART" id="SM00208">
    <property type="entry name" value="TNFR"/>
    <property type="match status" value="3"/>
</dbReference>
<dbReference type="CDD" id="cd08313">
    <property type="entry name" value="Death_TNFR1"/>
    <property type="match status" value="1"/>
</dbReference>
<feature type="chain" id="PRO_5039633325" evidence="8">
    <location>
        <begin position="21"/>
        <end position="388"/>
    </location>
</feature>
<feature type="transmembrane region" description="Helical" evidence="7">
    <location>
        <begin position="198"/>
        <end position="224"/>
    </location>
</feature>
<dbReference type="PROSITE" id="PS50017">
    <property type="entry name" value="DEATH_DOMAIN"/>
    <property type="match status" value="1"/>
</dbReference>
<keyword evidence="3" id="KW-0677">Repeat</keyword>
<dbReference type="GO" id="GO:0006954">
    <property type="term" value="P:inflammatory response"/>
    <property type="evidence" value="ECO:0007669"/>
    <property type="project" value="TreeGrafter"/>
</dbReference>
<dbReference type="InterPro" id="IPR011029">
    <property type="entry name" value="DEATH-like_dom_sf"/>
</dbReference>
<evidence type="ECO:0000313" key="11">
    <source>
        <dbReference type="EMBL" id="KAF7226952.1"/>
    </source>
</evidence>